<protein>
    <submittedName>
        <fullName evidence="2">GrpB family protein</fullName>
    </submittedName>
</protein>
<proteinExistence type="predicted"/>
<organism evidence="2 3">
    <name type="scientific">Pyxidicoccus fallax</name>
    <dbReference type="NCBI Taxonomy" id="394095"/>
    <lineage>
        <taxon>Bacteria</taxon>
        <taxon>Pseudomonadati</taxon>
        <taxon>Myxococcota</taxon>
        <taxon>Myxococcia</taxon>
        <taxon>Myxococcales</taxon>
        <taxon>Cystobacterineae</taxon>
        <taxon>Myxococcaceae</taxon>
        <taxon>Pyxidicoccus</taxon>
    </lineage>
</organism>
<dbReference type="InterPro" id="IPR043519">
    <property type="entry name" value="NT_sf"/>
</dbReference>
<dbReference type="Pfam" id="PF04229">
    <property type="entry name" value="GrpB"/>
    <property type="match status" value="1"/>
</dbReference>
<dbReference type="PANTHER" id="PTHR34822">
    <property type="entry name" value="GRPB DOMAIN PROTEIN (AFU_ORTHOLOGUE AFUA_1G01530)"/>
    <property type="match status" value="1"/>
</dbReference>
<evidence type="ECO:0000313" key="3">
    <source>
        <dbReference type="Proteomes" id="UP000518300"/>
    </source>
</evidence>
<gene>
    <name evidence="2" type="ORF">HG543_39775</name>
</gene>
<dbReference type="SUPFAM" id="SSF81301">
    <property type="entry name" value="Nucleotidyltransferase"/>
    <property type="match status" value="1"/>
</dbReference>
<dbReference type="EMBL" id="JABBJJ010000282">
    <property type="protein sequence ID" value="NMO20943.1"/>
    <property type="molecule type" value="Genomic_DNA"/>
</dbReference>
<reference evidence="2 3" key="1">
    <citation type="submission" date="2020-04" db="EMBL/GenBank/DDBJ databases">
        <title>Draft genome of Pyxidicoccus fallax type strain.</title>
        <authorList>
            <person name="Whitworth D.E."/>
        </authorList>
    </citation>
    <scope>NUCLEOTIDE SEQUENCE [LARGE SCALE GENOMIC DNA]</scope>
    <source>
        <strain evidence="2 3">DSM 14698</strain>
    </source>
</reference>
<sequence>MPGLAVPGGQPRLPGNRPCAATASVTPSRGRRPSLHSDAVASAAEIVRHHEYDPNGVEYFVPPPTSDHIQVVPYDPSWPDAFADLAARIRAALGEVALSIEHVGSTSVPGLPAKPIIDIDVTVPDSRDEDAYRPAFEAAGFPVLFREPVFHEHRFARSDSPRANIHIWSPDCPEAIRHRMLRDWLIAHPEDRERYAAAKFASAQQINAKGGRVMDYNQRKQPVIRDILDRMFRAHGLID</sequence>
<keyword evidence="3" id="KW-1185">Reference proteome</keyword>
<dbReference type="InterPro" id="IPR007344">
    <property type="entry name" value="GrpB/CoaE"/>
</dbReference>
<feature type="region of interest" description="Disordered" evidence="1">
    <location>
        <begin position="1"/>
        <end position="34"/>
    </location>
</feature>
<name>A0A848LTX9_9BACT</name>
<evidence type="ECO:0000313" key="2">
    <source>
        <dbReference type="EMBL" id="NMO20943.1"/>
    </source>
</evidence>
<evidence type="ECO:0000256" key="1">
    <source>
        <dbReference type="SAM" id="MobiDB-lite"/>
    </source>
</evidence>
<dbReference type="Gene3D" id="3.30.460.10">
    <property type="entry name" value="Beta Polymerase, domain 2"/>
    <property type="match status" value="1"/>
</dbReference>
<dbReference type="AlphaFoldDB" id="A0A848LTX9"/>
<accession>A0A848LTX9</accession>
<comment type="caution">
    <text evidence="2">The sequence shown here is derived from an EMBL/GenBank/DDBJ whole genome shotgun (WGS) entry which is preliminary data.</text>
</comment>
<dbReference type="Proteomes" id="UP000518300">
    <property type="component" value="Unassembled WGS sequence"/>
</dbReference>
<dbReference type="PANTHER" id="PTHR34822:SF1">
    <property type="entry name" value="GRPB FAMILY PROTEIN"/>
    <property type="match status" value="1"/>
</dbReference>